<comment type="caution">
    <text evidence="7">The sequence shown here is derived from an EMBL/GenBank/DDBJ whole genome shotgun (WGS) entry which is preliminary data.</text>
</comment>
<evidence type="ECO:0000256" key="4">
    <source>
        <dbReference type="ARBA" id="ARBA00022912"/>
    </source>
</evidence>
<dbReference type="PANTHER" id="PTHR11717:SF7">
    <property type="entry name" value="LOW MOLECULAR WEIGHT PHOSPHOTYROSINE PROTEIN PHOSPHATASE"/>
    <property type="match status" value="1"/>
</dbReference>
<evidence type="ECO:0000256" key="3">
    <source>
        <dbReference type="ARBA" id="ARBA00022801"/>
    </source>
</evidence>
<evidence type="ECO:0000256" key="5">
    <source>
        <dbReference type="PIRSR" id="PIRSR617867-1"/>
    </source>
</evidence>
<dbReference type="InterPro" id="IPR023485">
    <property type="entry name" value="Ptyr_pPase"/>
</dbReference>
<proteinExistence type="inferred from homology"/>
<dbReference type="SMART" id="SM00226">
    <property type="entry name" value="LMWPc"/>
    <property type="match status" value="1"/>
</dbReference>
<evidence type="ECO:0000259" key="6">
    <source>
        <dbReference type="SMART" id="SM00226"/>
    </source>
</evidence>
<feature type="active site" description="Nucleophile" evidence="5">
    <location>
        <position position="13"/>
    </location>
</feature>
<accession>A0A1W0D657</accession>
<sequence>MSILFVCMGNICRSPTAEGVMRAKLKSAGLGARMRVESAGTHDYHVGEAPDRRTCQAALRRGYDLSDLRARQVDGRDFERFDWILAADRQNLALLNAQCPPSYRSKLHLLLEPLPGAPRDVPDPYYGGAGGFDTVLDLVEAACDAWLARIADTETEPAP</sequence>
<dbReference type="EC" id="3.1.3.48" evidence="2"/>
<keyword evidence="3" id="KW-0378">Hydrolase</keyword>
<feature type="domain" description="Phosphotyrosine protein phosphatase I" evidence="6">
    <location>
        <begin position="1"/>
        <end position="149"/>
    </location>
</feature>
<dbReference type="SUPFAM" id="SSF52788">
    <property type="entry name" value="Phosphotyrosine protein phosphatases I"/>
    <property type="match status" value="1"/>
</dbReference>
<feature type="active site" description="Proton donor" evidence="5">
    <location>
        <position position="123"/>
    </location>
</feature>
<dbReference type="FunFam" id="3.40.50.2300:FF:000113">
    <property type="entry name" value="Low molecular weight protein-tyrosine-phosphatase"/>
    <property type="match status" value="1"/>
</dbReference>
<dbReference type="AlphaFoldDB" id="A0A1W0D657"/>
<dbReference type="InterPro" id="IPR050438">
    <property type="entry name" value="LMW_PTPase"/>
</dbReference>
<comment type="similarity">
    <text evidence="1">Belongs to the low molecular weight phosphotyrosine protein phosphatase family.</text>
</comment>
<reference evidence="7 8" key="1">
    <citation type="submission" date="2017-02" db="EMBL/GenBank/DDBJ databases">
        <title>Chromobacterium haemolyticum H5244.</title>
        <authorList>
            <person name="Gulvik C.A."/>
        </authorList>
    </citation>
    <scope>NUCLEOTIDE SEQUENCE [LARGE SCALE GENOMIC DNA]</scope>
    <source>
        <strain evidence="7 8">H5244</strain>
    </source>
</reference>
<dbReference type="Gene3D" id="3.40.50.2300">
    <property type="match status" value="1"/>
</dbReference>
<organism evidence="7 8">
    <name type="scientific">Chromobacterium haemolyticum</name>
    <dbReference type="NCBI Taxonomy" id="394935"/>
    <lineage>
        <taxon>Bacteria</taxon>
        <taxon>Pseudomonadati</taxon>
        <taxon>Pseudomonadota</taxon>
        <taxon>Betaproteobacteria</taxon>
        <taxon>Neisseriales</taxon>
        <taxon>Chromobacteriaceae</taxon>
        <taxon>Chromobacterium</taxon>
    </lineage>
</organism>
<dbReference type="InterPro" id="IPR017867">
    <property type="entry name" value="Tyr_phospatase_low_mol_wt"/>
</dbReference>
<gene>
    <name evidence="7" type="ORF">B0T45_06575</name>
</gene>
<evidence type="ECO:0000256" key="2">
    <source>
        <dbReference type="ARBA" id="ARBA00013064"/>
    </source>
</evidence>
<dbReference type="PANTHER" id="PTHR11717">
    <property type="entry name" value="LOW MOLECULAR WEIGHT PROTEIN TYROSINE PHOSPHATASE"/>
    <property type="match status" value="1"/>
</dbReference>
<dbReference type="Proteomes" id="UP000192721">
    <property type="component" value="Unassembled WGS sequence"/>
</dbReference>
<protein>
    <recommendedName>
        <fullName evidence="2">protein-tyrosine-phosphatase</fullName>
        <ecNumber evidence="2">3.1.3.48</ecNumber>
    </recommendedName>
</protein>
<feature type="active site" description="Nucleophile" evidence="5">
    <location>
        <position position="7"/>
    </location>
</feature>
<evidence type="ECO:0000256" key="1">
    <source>
        <dbReference type="ARBA" id="ARBA00011063"/>
    </source>
</evidence>
<keyword evidence="4" id="KW-0904">Protein phosphatase</keyword>
<dbReference type="EMBL" id="MUKV01000005">
    <property type="protein sequence ID" value="OQS42480.1"/>
    <property type="molecule type" value="Genomic_DNA"/>
</dbReference>
<dbReference type="CDD" id="cd16343">
    <property type="entry name" value="LMWPTP"/>
    <property type="match status" value="1"/>
</dbReference>
<dbReference type="InterPro" id="IPR036196">
    <property type="entry name" value="Ptyr_pPase_sf"/>
</dbReference>
<evidence type="ECO:0000313" key="7">
    <source>
        <dbReference type="EMBL" id="OQS42480.1"/>
    </source>
</evidence>
<name>A0A1W0D657_9NEIS</name>
<dbReference type="Pfam" id="PF01451">
    <property type="entry name" value="LMWPc"/>
    <property type="match status" value="1"/>
</dbReference>
<dbReference type="PRINTS" id="PR00719">
    <property type="entry name" value="LMWPTPASE"/>
</dbReference>
<dbReference type="GO" id="GO:0004725">
    <property type="term" value="F:protein tyrosine phosphatase activity"/>
    <property type="evidence" value="ECO:0007669"/>
    <property type="project" value="UniProtKB-EC"/>
</dbReference>
<evidence type="ECO:0000313" key="8">
    <source>
        <dbReference type="Proteomes" id="UP000192721"/>
    </source>
</evidence>